<dbReference type="AlphaFoldDB" id="A0A0W0TUC9"/>
<accession>A0A0W0TUC9</accession>
<protein>
    <recommendedName>
        <fullName evidence="2">Transposase IS116/IS110/IS902 C-terminal domain-containing protein</fullName>
    </recommendedName>
</protein>
<organism evidence="3 4">
    <name type="scientific">Legionella geestiana</name>
    <dbReference type="NCBI Taxonomy" id="45065"/>
    <lineage>
        <taxon>Bacteria</taxon>
        <taxon>Pseudomonadati</taxon>
        <taxon>Pseudomonadota</taxon>
        <taxon>Gammaproteobacteria</taxon>
        <taxon>Legionellales</taxon>
        <taxon>Legionellaceae</taxon>
        <taxon>Legionella</taxon>
    </lineage>
</organism>
<proteinExistence type="predicted"/>
<dbReference type="PATRIC" id="fig|45065.4.peg.1417"/>
<dbReference type="Proteomes" id="UP000054785">
    <property type="component" value="Unassembled WGS sequence"/>
</dbReference>
<reference evidence="3 4" key="1">
    <citation type="submission" date="2015-11" db="EMBL/GenBank/DDBJ databases">
        <title>Genomic analysis of 38 Legionella species identifies large and diverse effector repertoires.</title>
        <authorList>
            <person name="Burstein D."/>
            <person name="Amaro F."/>
            <person name="Zusman T."/>
            <person name="Lifshitz Z."/>
            <person name="Cohen O."/>
            <person name="Gilbert J.A."/>
            <person name="Pupko T."/>
            <person name="Shuman H.A."/>
            <person name="Segal G."/>
        </authorList>
    </citation>
    <scope>NUCLEOTIDE SEQUENCE [LARGE SCALE GENOMIC DNA]</scope>
    <source>
        <strain evidence="3 4">ATCC 49504</strain>
    </source>
</reference>
<evidence type="ECO:0000256" key="1">
    <source>
        <dbReference type="SAM" id="MobiDB-lite"/>
    </source>
</evidence>
<name>A0A0W0TUC9_9GAMM</name>
<comment type="caution">
    <text evidence="3">The sequence shown here is derived from an EMBL/GenBank/DDBJ whole genome shotgun (WGS) entry which is preliminary data.</text>
</comment>
<sequence>MLEKVLKTIGQSQEKLIENDDALSEKKNILSSIKGVGDTTAIALLYVLPELGTLSPKQMIAALAGVHPLIAIAAHLEENAPFGAVEPPSETRSTWQHLSRPDTIRKSKASTTGSARPEKQKNRSHCCHAKALNHHEYWNLETPTAFNL</sequence>
<dbReference type="InterPro" id="IPR003346">
    <property type="entry name" value="Transposase_20"/>
</dbReference>
<evidence type="ECO:0000313" key="4">
    <source>
        <dbReference type="Proteomes" id="UP000054785"/>
    </source>
</evidence>
<dbReference type="GO" id="GO:0006313">
    <property type="term" value="P:DNA transposition"/>
    <property type="evidence" value="ECO:0007669"/>
    <property type="project" value="InterPro"/>
</dbReference>
<dbReference type="GO" id="GO:0003677">
    <property type="term" value="F:DNA binding"/>
    <property type="evidence" value="ECO:0007669"/>
    <property type="project" value="InterPro"/>
</dbReference>
<keyword evidence="4" id="KW-1185">Reference proteome</keyword>
<dbReference type="EMBL" id="LNYC01000051">
    <property type="protein sequence ID" value="KTC99045.1"/>
    <property type="molecule type" value="Genomic_DNA"/>
</dbReference>
<feature type="region of interest" description="Disordered" evidence="1">
    <location>
        <begin position="83"/>
        <end position="124"/>
    </location>
</feature>
<dbReference type="Pfam" id="PF02371">
    <property type="entry name" value="Transposase_20"/>
    <property type="match status" value="1"/>
</dbReference>
<feature type="domain" description="Transposase IS116/IS110/IS902 C-terminal" evidence="2">
    <location>
        <begin position="28"/>
        <end position="69"/>
    </location>
</feature>
<evidence type="ECO:0000313" key="3">
    <source>
        <dbReference type="EMBL" id="KTC99045.1"/>
    </source>
</evidence>
<evidence type="ECO:0000259" key="2">
    <source>
        <dbReference type="Pfam" id="PF02371"/>
    </source>
</evidence>
<gene>
    <name evidence="3" type="ORF">Lgee_1311</name>
</gene>
<dbReference type="GO" id="GO:0004803">
    <property type="term" value="F:transposase activity"/>
    <property type="evidence" value="ECO:0007669"/>
    <property type="project" value="InterPro"/>
</dbReference>